<dbReference type="GO" id="GO:0006508">
    <property type="term" value="P:proteolysis"/>
    <property type="evidence" value="ECO:0007669"/>
    <property type="project" value="InterPro"/>
</dbReference>
<dbReference type="Pfam" id="PF05649">
    <property type="entry name" value="Peptidase_M13_N"/>
    <property type="match status" value="1"/>
</dbReference>
<comment type="caution">
    <text evidence="2">The sequence shown here is derived from an EMBL/GenBank/DDBJ whole genome shotgun (WGS) entry which is preliminary data.</text>
</comment>
<keyword evidence="3" id="KW-1185">Reference proteome</keyword>
<protein>
    <recommendedName>
        <fullName evidence="1">Peptidase M13 N-terminal domain-containing protein</fullName>
    </recommendedName>
</protein>
<dbReference type="InterPro" id="IPR008753">
    <property type="entry name" value="Peptidase_M13_N"/>
</dbReference>
<dbReference type="AlphaFoldDB" id="A0A8S3YR12"/>
<dbReference type="SUPFAM" id="SSF55486">
    <property type="entry name" value="Metalloproteases ('zincins'), catalytic domain"/>
    <property type="match status" value="1"/>
</dbReference>
<gene>
    <name evidence="2" type="ORF">CUNI_LOCUS5245</name>
</gene>
<name>A0A8S3YR12_9EUPU</name>
<dbReference type="EMBL" id="CAJHNH020000758">
    <property type="protein sequence ID" value="CAG5119687.1"/>
    <property type="molecule type" value="Genomic_DNA"/>
</dbReference>
<feature type="domain" description="Peptidase M13 N-terminal" evidence="1">
    <location>
        <begin position="1"/>
        <end position="99"/>
    </location>
</feature>
<evidence type="ECO:0000313" key="3">
    <source>
        <dbReference type="Proteomes" id="UP000678393"/>
    </source>
</evidence>
<evidence type="ECO:0000259" key="1">
    <source>
        <dbReference type="Pfam" id="PF05649"/>
    </source>
</evidence>
<dbReference type="Gene3D" id="1.10.1380.10">
    <property type="entry name" value="Neutral endopeptidase , domain2"/>
    <property type="match status" value="1"/>
</dbReference>
<reference evidence="2" key="1">
    <citation type="submission" date="2021-04" db="EMBL/GenBank/DDBJ databases">
        <authorList>
            <consortium name="Molecular Ecology Group"/>
        </authorList>
    </citation>
    <scope>NUCLEOTIDE SEQUENCE</scope>
</reference>
<dbReference type="InterPro" id="IPR042089">
    <property type="entry name" value="Peptidase_M13_dom_2"/>
</dbReference>
<accession>A0A8S3YR12</accession>
<feature type="non-terminal residue" evidence="2">
    <location>
        <position position="1"/>
    </location>
</feature>
<dbReference type="Proteomes" id="UP000678393">
    <property type="component" value="Unassembled WGS sequence"/>
</dbReference>
<dbReference type="OrthoDB" id="10550578at2759"/>
<feature type="non-terminal residue" evidence="2">
    <location>
        <position position="99"/>
    </location>
</feature>
<organism evidence="2 3">
    <name type="scientific">Candidula unifasciata</name>
    <dbReference type="NCBI Taxonomy" id="100452"/>
    <lineage>
        <taxon>Eukaryota</taxon>
        <taxon>Metazoa</taxon>
        <taxon>Spiralia</taxon>
        <taxon>Lophotrochozoa</taxon>
        <taxon>Mollusca</taxon>
        <taxon>Gastropoda</taxon>
        <taxon>Heterobranchia</taxon>
        <taxon>Euthyneura</taxon>
        <taxon>Panpulmonata</taxon>
        <taxon>Eupulmonata</taxon>
        <taxon>Stylommatophora</taxon>
        <taxon>Helicina</taxon>
        <taxon>Helicoidea</taxon>
        <taxon>Geomitridae</taxon>
        <taxon>Candidula</taxon>
    </lineage>
</organism>
<evidence type="ECO:0000313" key="2">
    <source>
        <dbReference type="EMBL" id="CAG5119687.1"/>
    </source>
</evidence>
<proteinExistence type="predicted"/>
<sequence length="99" mass="11901">ITWLKYFTSLGFQVTDDTEVVIMHPDYMLRISQFLKEYYKSETKMRILQDYLAISFIHSFMPYFDKSLFQTKDTEEDVMEEAWKRCTFYTNKALGFSTG</sequence>